<dbReference type="Gene3D" id="1.10.340.70">
    <property type="match status" value="1"/>
</dbReference>
<keyword evidence="4" id="KW-0255">Endonuclease</keyword>
<dbReference type="Pfam" id="PF17921">
    <property type="entry name" value="Integrase_H2C2"/>
    <property type="match status" value="1"/>
</dbReference>
<dbReference type="GO" id="GO:0003964">
    <property type="term" value="F:RNA-directed DNA polymerase activity"/>
    <property type="evidence" value="ECO:0007669"/>
    <property type="project" value="UniProtKB-KW"/>
</dbReference>
<keyword evidence="1" id="KW-0808">Transferase</keyword>
<dbReference type="PANTHER" id="PTHR37984">
    <property type="entry name" value="PROTEIN CBG26694"/>
    <property type="match status" value="1"/>
</dbReference>
<dbReference type="InParanoid" id="A0A1X7TIX9"/>
<dbReference type="GO" id="GO:0016787">
    <property type="term" value="F:hydrolase activity"/>
    <property type="evidence" value="ECO:0007669"/>
    <property type="project" value="UniProtKB-KW"/>
</dbReference>
<evidence type="ECO:0000313" key="8">
    <source>
        <dbReference type="EnsemblMetazoa" id="Aqu2.1.14467_001"/>
    </source>
</evidence>
<dbReference type="PROSITE" id="PS50994">
    <property type="entry name" value="INTEGRASE"/>
    <property type="match status" value="1"/>
</dbReference>
<dbReference type="InterPro" id="IPR001584">
    <property type="entry name" value="Integrase_cat-core"/>
</dbReference>
<dbReference type="GO" id="GO:0004519">
    <property type="term" value="F:endonuclease activity"/>
    <property type="evidence" value="ECO:0007669"/>
    <property type="project" value="UniProtKB-KW"/>
</dbReference>
<dbReference type="AlphaFoldDB" id="A0A1X7TIX9"/>
<dbReference type="PANTHER" id="PTHR37984:SF15">
    <property type="entry name" value="INTEGRASE CATALYTIC DOMAIN-CONTAINING PROTEIN"/>
    <property type="match status" value="1"/>
</dbReference>
<dbReference type="CDD" id="cd09274">
    <property type="entry name" value="RNase_HI_RT_Ty3"/>
    <property type="match status" value="1"/>
</dbReference>
<sequence>MTDASDVAVGAALQQYINGQWQPISYFSQKLSPAERKYSTFDRELLAIYQAIKYFRHFIEGRTFYVLTDHKPLTFSFHTKSDRYSPRQIRHLDYISQFTTDIRHINGQCNPVADALSRVELNNLGLTSPAIVDYQAMAMSQQEDDFLAQTSSDSSLCLQSVPLQYTSGTIVCDMSTGTPRPVVPRPFRQTVFKSLHSLSHPGIKATQRLVSARFVWPGLQSDVKRWTRSCLQCQLSKVQRHSVAPLSSFPSPVARFDNVHIDIVGPLPPSHNYCYLLTCVDRFTRWPEAFPMTDISAETVARTLLMGWISRFGVHSTLTTDRGRQFESSLWTQLMTLLGTKRFRTTSYHPQANGLVERFHRQLKGALKAQTHSHSWTDSLPLVLLGIRTAVKEKLKCSAAELVYGTSLRLPGKFFSPSHSDFTDSETNVTKLKSVMGKLSPVPTRLPVTQKSFVSKDLNSTTHVFIRHDAVRKPLQQPYDGP</sequence>
<accession>A0A1X7TIX9</accession>
<dbReference type="GO" id="GO:0003676">
    <property type="term" value="F:nucleic acid binding"/>
    <property type="evidence" value="ECO:0007669"/>
    <property type="project" value="InterPro"/>
</dbReference>
<name>A0A1X7TIX9_AMPQE</name>
<dbReference type="InterPro" id="IPR041373">
    <property type="entry name" value="RT_RNaseH"/>
</dbReference>
<dbReference type="InterPro" id="IPR050951">
    <property type="entry name" value="Retrovirus_Pol_polyprotein"/>
</dbReference>
<dbReference type="Gene3D" id="3.30.420.10">
    <property type="entry name" value="Ribonuclease H-like superfamily/Ribonuclease H"/>
    <property type="match status" value="1"/>
</dbReference>
<dbReference type="Gene3D" id="3.10.20.370">
    <property type="match status" value="1"/>
</dbReference>
<dbReference type="SUPFAM" id="SSF53098">
    <property type="entry name" value="Ribonuclease H-like"/>
    <property type="match status" value="1"/>
</dbReference>
<dbReference type="InterPro" id="IPR043502">
    <property type="entry name" value="DNA/RNA_pol_sf"/>
</dbReference>
<dbReference type="FunFam" id="1.10.340.70:FF:000006">
    <property type="entry name" value="Retrovirus-related Pol polyprotein from transposon 297-like Protein"/>
    <property type="match status" value="1"/>
</dbReference>
<dbReference type="FunFam" id="3.30.420.10:FF:000032">
    <property type="entry name" value="Retrovirus-related Pol polyprotein from transposon 297-like Protein"/>
    <property type="match status" value="1"/>
</dbReference>
<evidence type="ECO:0000256" key="4">
    <source>
        <dbReference type="ARBA" id="ARBA00022759"/>
    </source>
</evidence>
<feature type="domain" description="Integrase catalytic" evidence="7">
    <location>
        <begin position="246"/>
        <end position="419"/>
    </location>
</feature>
<dbReference type="Pfam" id="PF17917">
    <property type="entry name" value="RT_RNaseH"/>
    <property type="match status" value="1"/>
</dbReference>
<dbReference type="InterPro" id="IPR041588">
    <property type="entry name" value="Integrase_H2C2"/>
</dbReference>
<dbReference type="GO" id="GO:0015074">
    <property type="term" value="P:DNA integration"/>
    <property type="evidence" value="ECO:0007669"/>
    <property type="project" value="InterPro"/>
</dbReference>
<evidence type="ECO:0000256" key="1">
    <source>
        <dbReference type="ARBA" id="ARBA00022679"/>
    </source>
</evidence>
<keyword evidence="6" id="KW-0695">RNA-directed DNA polymerase</keyword>
<evidence type="ECO:0000256" key="2">
    <source>
        <dbReference type="ARBA" id="ARBA00022695"/>
    </source>
</evidence>
<dbReference type="Pfam" id="PF00665">
    <property type="entry name" value="rve"/>
    <property type="match status" value="1"/>
</dbReference>
<dbReference type="EnsemblMetazoa" id="Aqu2.1.14467_001">
    <property type="protein sequence ID" value="Aqu2.1.14467_001"/>
    <property type="gene ID" value="Aqu2.1.14467"/>
</dbReference>
<protein>
    <recommendedName>
        <fullName evidence="7">Integrase catalytic domain-containing protein</fullName>
    </recommendedName>
</protein>
<evidence type="ECO:0000259" key="7">
    <source>
        <dbReference type="PROSITE" id="PS50994"/>
    </source>
</evidence>
<keyword evidence="2" id="KW-0548">Nucleotidyltransferase</keyword>
<dbReference type="InterPro" id="IPR036397">
    <property type="entry name" value="RNaseH_sf"/>
</dbReference>
<dbReference type="FunFam" id="3.10.20.370:FF:000001">
    <property type="entry name" value="Retrovirus-related Pol polyprotein from transposon 17.6-like protein"/>
    <property type="match status" value="1"/>
</dbReference>
<dbReference type="SUPFAM" id="SSF56672">
    <property type="entry name" value="DNA/RNA polymerases"/>
    <property type="match status" value="1"/>
</dbReference>
<dbReference type="OrthoDB" id="10051637at2759"/>
<keyword evidence="5" id="KW-0378">Hydrolase</keyword>
<organism evidence="8">
    <name type="scientific">Amphimedon queenslandica</name>
    <name type="common">Sponge</name>
    <dbReference type="NCBI Taxonomy" id="400682"/>
    <lineage>
        <taxon>Eukaryota</taxon>
        <taxon>Metazoa</taxon>
        <taxon>Porifera</taxon>
        <taxon>Demospongiae</taxon>
        <taxon>Heteroscleromorpha</taxon>
        <taxon>Haplosclerida</taxon>
        <taxon>Niphatidae</taxon>
        <taxon>Amphimedon</taxon>
    </lineage>
</organism>
<evidence type="ECO:0000256" key="5">
    <source>
        <dbReference type="ARBA" id="ARBA00022801"/>
    </source>
</evidence>
<reference evidence="8" key="1">
    <citation type="submission" date="2017-05" db="UniProtKB">
        <authorList>
            <consortium name="EnsemblMetazoa"/>
        </authorList>
    </citation>
    <scope>IDENTIFICATION</scope>
</reference>
<dbReference type="InterPro" id="IPR012337">
    <property type="entry name" value="RNaseH-like_sf"/>
</dbReference>
<evidence type="ECO:0000256" key="3">
    <source>
        <dbReference type="ARBA" id="ARBA00022722"/>
    </source>
</evidence>
<proteinExistence type="predicted"/>
<dbReference type="STRING" id="400682.A0A1X7TIX9"/>
<keyword evidence="3" id="KW-0540">Nuclease</keyword>
<evidence type="ECO:0000256" key="6">
    <source>
        <dbReference type="ARBA" id="ARBA00022918"/>
    </source>
</evidence>